<dbReference type="STRING" id="320771.Cflav_PD1853"/>
<dbReference type="Proteomes" id="UP000003688">
    <property type="component" value="Unassembled WGS sequence"/>
</dbReference>
<evidence type="ECO:0000313" key="2">
    <source>
        <dbReference type="Proteomes" id="UP000003688"/>
    </source>
</evidence>
<name>B9XLA2_PEDPL</name>
<reference evidence="1 2" key="1">
    <citation type="journal article" date="2011" name="J. Bacteriol.">
        <title>Genome sequence of 'Pedosphaera parvula' Ellin514, an aerobic Verrucomicrobial isolate from pasture soil.</title>
        <authorList>
            <person name="Kant R."/>
            <person name="van Passel M.W."/>
            <person name="Sangwan P."/>
            <person name="Palva A."/>
            <person name="Lucas S."/>
            <person name="Copeland A."/>
            <person name="Lapidus A."/>
            <person name="Glavina Del Rio T."/>
            <person name="Dalin E."/>
            <person name="Tice H."/>
            <person name="Bruce D."/>
            <person name="Goodwin L."/>
            <person name="Pitluck S."/>
            <person name="Chertkov O."/>
            <person name="Larimer F.W."/>
            <person name="Land M.L."/>
            <person name="Hauser L."/>
            <person name="Brettin T.S."/>
            <person name="Detter J.C."/>
            <person name="Han S."/>
            <person name="de Vos W.M."/>
            <person name="Janssen P.H."/>
            <person name="Smidt H."/>
        </authorList>
    </citation>
    <scope>NUCLEOTIDE SEQUENCE [LARGE SCALE GENOMIC DNA]</scope>
    <source>
        <strain evidence="1 2">Ellin514</strain>
    </source>
</reference>
<keyword evidence="2" id="KW-1185">Reference proteome</keyword>
<gene>
    <name evidence="1" type="ORF">Cflav_PD1853</name>
</gene>
<proteinExistence type="predicted"/>
<dbReference type="AlphaFoldDB" id="B9XLA2"/>
<evidence type="ECO:0000313" key="1">
    <source>
        <dbReference type="EMBL" id="EEF59305.1"/>
    </source>
</evidence>
<accession>B9XLA2</accession>
<protein>
    <submittedName>
        <fullName evidence="1">Uncharacterized protein</fullName>
    </submittedName>
</protein>
<sequence>GLTVATPNPIYVQGDYNTKDATHNSRSSNNTTYTAPASIVGDAITVLSNNWNDNNAKNSSTTLANRIATDTTVNAAFLGGIVPTGNGYYSGGVENFPRFLENWSAKNFWYNGSMVALFNSRTATAPWAGTSAYYNPPNRKWAFDKNFYDLTKLPPGTPQLRLAERLATTK</sequence>
<dbReference type="EMBL" id="ABOX02000029">
    <property type="protein sequence ID" value="EEF59305.1"/>
    <property type="molecule type" value="Genomic_DNA"/>
</dbReference>
<comment type="caution">
    <text evidence="1">The sequence shown here is derived from an EMBL/GenBank/DDBJ whole genome shotgun (WGS) entry which is preliminary data.</text>
</comment>
<organism evidence="1 2">
    <name type="scientific">Pedosphaera parvula (strain Ellin514)</name>
    <dbReference type="NCBI Taxonomy" id="320771"/>
    <lineage>
        <taxon>Bacteria</taxon>
        <taxon>Pseudomonadati</taxon>
        <taxon>Verrucomicrobiota</taxon>
        <taxon>Pedosphaerae</taxon>
        <taxon>Pedosphaerales</taxon>
        <taxon>Pedosphaeraceae</taxon>
        <taxon>Pedosphaera</taxon>
    </lineage>
</organism>
<feature type="non-terminal residue" evidence="1">
    <location>
        <position position="1"/>
    </location>
</feature>